<gene>
    <name evidence="1" type="ORF">B0T26DRAFT_723253</name>
</gene>
<accession>A0AA40A5S7</accession>
<dbReference type="AlphaFoldDB" id="A0AA40A5S7"/>
<dbReference type="Proteomes" id="UP001172101">
    <property type="component" value="Unassembled WGS sequence"/>
</dbReference>
<reference evidence="1" key="1">
    <citation type="submission" date="2023-06" db="EMBL/GenBank/DDBJ databases">
        <title>Genome-scale phylogeny and comparative genomics of the fungal order Sordariales.</title>
        <authorList>
            <consortium name="Lawrence Berkeley National Laboratory"/>
            <person name="Hensen N."/>
            <person name="Bonometti L."/>
            <person name="Westerberg I."/>
            <person name="Brannstrom I.O."/>
            <person name="Guillou S."/>
            <person name="Cros-Aarteil S."/>
            <person name="Calhoun S."/>
            <person name="Haridas S."/>
            <person name="Kuo A."/>
            <person name="Mondo S."/>
            <person name="Pangilinan J."/>
            <person name="Riley R."/>
            <person name="LaButti K."/>
            <person name="Andreopoulos B."/>
            <person name="Lipzen A."/>
            <person name="Chen C."/>
            <person name="Yanf M."/>
            <person name="Daum C."/>
            <person name="Ng V."/>
            <person name="Clum A."/>
            <person name="Steindorff A."/>
            <person name="Ohm R."/>
            <person name="Martin F."/>
            <person name="Silar P."/>
            <person name="Natvig D."/>
            <person name="Lalanne C."/>
            <person name="Gautier V."/>
            <person name="Ament-velasquez S.L."/>
            <person name="Kruys A."/>
            <person name="Hutchinson M.I."/>
            <person name="Powell A.J."/>
            <person name="Barry K."/>
            <person name="Miller A.N."/>
            <person name="Grigoriev I.V."/>
            <person name="Debuchy R."/>
            <person name="Gladieux P."/>
            <person name="Thoren M.H."/>
            <person name="Johannesson H."/>
        </authorList>
    </citation>
    <scope>NUCLEOTIDE SEQUENCE</scope>
    <source>
        <strain evidence="1">SMH2392-1A</strain>
    </source>
</reference>
<evidence type="ECO:0000313" key="2">
    <source>
        <dbReference type="Proteomes" id="UP001172101"/>
    </source>
</evidence>
<dbReference type="EMBL" id="JAUIRO010000006">
    <property type="protein sequence ID" value="KAK0709839.1"/>
    <property type="molecule type" value="Genomic_DNA"/>
</dbReference>
<organism evidence="1 2">
    <name type="scientific">Lasiosphaeria miniovina</name>
    <dbReference type="NCBI Taxonomy" id="1954250"/>
    <lineage>
        <taxon>Eukaryota</taxon>
        <taxon>Fungi</taxon>
        <taxon>Dikarya</taxon>
        <taxon>Ascomycota</taxon>
        <taxon>Pezizomycotina</taxon>
        <taxon>Sordariomycetes</taxon>
        <taxon>Sordariomycetidae</taxon>
        <taxon>Sordariales</taxon>
        <taxon>Lasiosphaeriaceae</taxon>
        <taxon>Lasiosphaeria</taxon>
    </lineage>
</organism>
<comment type="caution">
    <text evidence="1">The sequence shown here is derived from an EMBL/GenBank/DDBJ whole genome shotgun (WGS) entry which is preliminary data.</text>
</comment>
<proteinExistence type="predicted"/>
<sequence length="67" mass="6922">VVPVALDGLVVPLLPGALRAEARLLLDVVFLEAGAGFTLCEACVMLLLCSTHKSVTSSPQTGSTEKI</sequence>
<feature type="non-terminal residue" evidence="1">
    <location>
        <position position="1"/>
    </location>
</feature>
<name>A0AA40A5S7_9PEZI</name>
<dbReference type="RefSeq" id="XP_060293143.1">
    <property type="nucleotide sequence ID" value="XM_060442619.1"/>
</dbReference>
<keyword evidence="2" id="KW-1185">Reference proteome</keyword>
<evidence type="ECO:0000313" key="1">
    <source>
        <dbReference type="EMBL" id="KAK0709839.1"/>
    </source>
</evidence>
<dbReference type="GeneID" id="85325889"/>
<protein>
    <submittedName>
        <fullName evidence="1">Uncharacterized protein</fullName>
    </submittedName>
</protein>